<evidence type="ECO:0000256" key="7">
    <source>
        <dbReference type="ARBA" id="ARBA00022692"/>
    </source>
</evidence>
<keyword evidence="7" id="KW-0812">Transmembrane</keyword>
<comment type="subcellular location">
    <subcellularLocation>
        <location evidence="1">Cell inner membrane</location>
    </subcellularLocation>
</comment>
<comment type="similarity">
    <text evidence="2">Belongs to the GSP N family.</text>
</comment>
<dbReference type="RefSeq" id="WP_315946186.1">
    <property type="nucleotide sequence ID" value="NZ_JAWCUA010000003.1"/>
</dbReference>
<dbReference type="EMBL" id="JAWCUA010000003">
    <property type="protein sequence ID" value="MDU0112465.1"/>
    <property type="molecule type" value="Genomic_DNA"/>
</dbReference>
<sequence>MSKVKIVVLFIVSFVLFTLTLVPISLVASKLSLPKNIAYQGLDGTLWQGEIDAVQVNNMLFENVRWQFEFSSLLHGNLGFDIKFGNARNSQQLSGRGTVSSGLTGHQLRDFVFRMPADGVKPFLPLPVGVIAGRLITTIEVFQIGEPVCEQLNGEFVWVKAGTDINGPISFGTITSTLLCEENKLVAKFDGNNLLGIEGSAVIESAKKYGFDGFVKPDVSLPAVVHQGVGMLGKMDNKGKYKIKL</sequence>
<keyword evidence="6" id="KW-0997">Cell inner membrane</keyword>
<evidence type="ECO:0000256" key="4">
    <source>
        <dbReference type="ARBA" id="ARBA00022448"/>
    </source>
</evidence>
<dbReference type="Proteomes" id="UP001257914">
    <property type="component" value="Unassembled WGS sequence"/>
</dbReference>
<evidence type="ECO:0000256" key="1">
    <source>
        <dbReference type="ARBA" id="ARBA00004533"/>
    </source>
</evidence>
<evidence type="ECO:0000256" key="3">
    <source>
        <dbReference type="ARBA" id="ARBA00021563"/>
    </source>
</evidence>
<comment type="caution">
    <text evidence="11">The sequence shown here is derived from an EMBL/GenBank/DDBJ whole genome shotgun (WGS) entry which is preliminary data.</text>
</comment>
<organism evidence="11 12">
    <name type="scientific">Psychrosphaera aquimarina</name>
    <dbReference type="NCBI Taxonomy" id="2044854"/>
    <lineage>
        <taxon>Bacteria</taxon>
        <taxon>Pseudomonadati</taxon>
        <taxon>Pseudomonadota</taxon>
        <taxon>Gammaproteobacteria</taxon>
        <taxon>Alteromonadales</taxon>
        <taxon>Pseudoalteromonadaceae</taxon>
        <taxon>Psychrosphaera</taxon>
    </lineage>
</organism>
<evidence type="ECO:0000256" key="8">
    <source>
        <dbReference type="ARBA" id="ARBA00022927"/>
    </source>
</evidence>
<protein>
    <recommendedName>
        <fullName evidence="3">Type II secretion system protein N</fullName>
    </recommendedName>
    <alternativeName>
        <fullName evidence="10">General secretion pathway protein N</fullName>
    </alternativeName>
</protein>
<keyword evidence="4" id="KW-0813">Transport</keyword>
<gene>
    <name evidence="11" type="ORF">RT723_05505</name>
</gene>
<evidence type="ECO:0000256" key="6">
    <source>
        <dbReference type="ARBA" id="ARBA00022519"/>
    </source>
</evidence>
<accession>A0ABU3QYI0</accession>
<keyword evidence="8" id="KW-0653">Protein transport</keyword>
<keyword evidence="12" id="KW-1185">Reference proteome</keyword>
<reference evidence="11 12" key="1">
    <citation type="submission" date="2023-10" db="EMBL/GenBank/DDBJ databases">
        <title>Psychrosphaera aquimaarina strain SW33 isolated from seawater.</title>
        <authorList>
            <person name="Bayburt H."/>
            <person name="Kim J.M."/>
            <person name="Choi B.J."/>
            <person name="Jeon C.O."/>
        </authorList>
    </citation>
    <scope>NUCLEOTIDE SEQUENCE [LARGE SCALE GENOMIC DNA]</scope>
    <source>
        <strain evidence="11 12">KCTC 52743</strain>
    </source>
</reference>
<proteinExistence type="inferred from homology"/>
<evidence type="ECO:0000256" key="5">
    <source>
        <dbReference type="ARBA" id="ARBA00022475"/>
    </source>
</evidence>
<evidence type="ECO:0000256" key="9">
    <source>
        <dbReference type="ARBA" id="ARBA00023136"/>
    </source>
</evidence>
<evidence type="ECO:0000256" key="2">
    <source>
        <dbReference type="ARBA" id="ARBA00007208"/>
    </source>
</evidence>
<dbReference type="InterPro" id="IPR022792">
    <property type="entry name" value="T2SS_protein-GspN"/>
</dbReference>
<evidence type="ECO:0000313" key="12">
    <source>
        <dbReference type="Proteomes" id="UP001257914"/>
    </source>
</evidence>
<keyword evidence="5" id="KW-1003">Cell membrane</keyword>
<keyword evidence="9" id="KW-0472">Membrane</keyword>
<dbReference type="Pfam" id="PF01203">
    <property type="entry name" value="T2SSN"/>
    <property type="match status" value="1"/>
</dbReference>
<evidence type="ECO:0000256" key="10">
    <source>
        <dbReference type="ARBA" id="ARBA00030772"/>
    </source>
</evidence>
<evidence type="ECO:0000313" key="11">
    <source>
        <dbReference type="EMBL" id="MDU0112465.1"/>
    </source>
</evidence>
<name>A0ABU3QYI0_9GAMM</name>